<organism evidence="2 3">
    <name type="scientific">Pieris brassicae</name>
    <name type="common">White butterfly</name>
    <name type="synonym">Large white butterfly</name>
    <dbReference type="NCBI Taxonomy" id="7116"/>
    <lineage>
        <taxon>Eukaryota</taxon>
        <taxon>Metazoa</taxon>
        <taxon>Ecdysozoa</taxon>
        <taxon>Arthropoda</taxon>
        <taxon>Hexapoda</taxon>
        <taxon>Insecta</taxon>
        <taxon>Pterygota</taxon>
        <taxon>Neoptera</taxon>
        <taxon>Endopterygota</taxon>
        <taxon>Lepidoptera</taxon>
        <taxon>Glossata</taxon>
        <taxon>Ditrysia</taxon>
        <taxon>Papilionoidea</taxon>
        <taxon>Pieridae</taxon>
        <taxon>Pierinae</taxon>
        <taxon>Pieris</taxon>
    </lineage>
</organism>
<dbReference type="Proteomes" id="UP001152562">
    <property type="component" value="Unassembled WGS sequence"/>
</dbReference>
<comment type="caution">
    <text evidence="2">The sequence shown here is derived from an EMBL/GenBank/DDBJ whole genome shotgun (WGS) entry which is preliminary data.</text>
</comment>
<feature type="compositionally biased region" description="Low complexity" evidence="1">
    <location>
        <begin position="43"/>
        <end position="59"/>
    </location>
</feature>
<accession>A0A9P0XL83</accession>
<dbReference type="AlphaFoldDB" id="A0A9P0XL83"/>
<reference evidence="2" key="1">
    <citation type="submission" date="2022-05" db="EMBL/GenBank/DDBJ databases">
        <authorList>
            <person name="Okamura Y."/>
        </authorList>
    </citation>
    <scope>NUCLEOTIDE SEQUENCE</scope>
</reference>
<proteinExistence type="predicted"/>
<evidence type="ECO:0000313" key="3">
    <source>
        <dbReference type="Proteomes" id="UP001152562"/>
    </source>
</evidence>
<sequence length="249" mass="27080">MVGLQLENIDQRAPSVKLAHKNHKTSAMGRSGTKLAPKHAGKSSKSTIPSSKPKTTSSKLPAITPSTSSKALLPPYTPGKNKSSTSFGVIWLPISKRSKHKDYVYNAYKPNDLNKERAPSMYNMMSGDSSNHHTLPKMDEESVKDKEPVVLGGVATAAALDREFTETDDNLEKPFTDDKDAAGDANSTRDNDLLTEEKSKGSVNDNVDSVFLRPPPAGKVRSTPSTQEEDSCGIKCLYYTLQCCDCVLM</sequence>
<evidence type="ECO:0000256" key="1">
    <source>
        <dbReference type="SAM" id="MobiDB-lite"/>
    </source>
</evidence>
<dbReference type="EMBL" id="CALOZG010000087">
    <property type="protein sequence ID" value="CAH4038458.1"/>
    <property type="molecule type" value="Genomic_DNA"/>
</dbReference>
<feature type="compositionally biased region" description="Basic and acidic residues" evidence="1">
    <location>
        <begin position="161"/>
        <end position="200"/>
    </location>
</feature>
<feature type="region of interest" description="Disordered" evidence="1">
    <location>
        <begin position="161"/>
        <end position="228"/>
    </location>
</feature>
<evidence type="ECO:0000313" key="2">
    <source>
        <dbReference type="EMBL" id="CAH4038458.1"/>
    </source>
</evidence>
<keyword evidence="3" id="KW-1185">Reference proteome</keyword>
<gene>
    <name evidence="2" type="ORF">PIBRA_LOCUS14017</name>
</gene>
<name>A0A9P0XL83_PIEBR</name>
<feature type="region of interest" description="Disordered" evidence="1">
    <location>
        <begin position="1"/>
        <end position="83"/>
    </location>
</feature>
<protein>
    <submittedName>
        <fullName evidence="2">Uncharacterized protein</fullName>
    </submittedName>
</protein>